<reference evidence="3" key="1">
    <citation type="journal article" date="2020" name="bioRxiv">
        <title>A rank-normalized archaeal taxonomy based on genome phylogeny resolves widespread incomplete and uneven classifications.</title>
        <authorList>
            <person name="Rinke C."/>
            <person name="Chuvochina M."/>
            <person name="Mussig A.J."/>
            <person name="Chaumeil P.-A."/>
            <person name="Waite D.W."/>
            <person name="Whitman W.B."/>
            <person name="Parks D.H."/>
            <person name="Hugenholtz P."/>
        </authorList>
    </citation>
    <scope>NUCLEOTIDE SEQUENCE [LARGE SCALE GENOMIC DNA]</scope>
</reference>
<name>A0A7J4JVT9_9ARCH</name>
<dbReference type="AlphaFoldDB" id="A0A7J4JVT9"/>
<dbReference type="EMBL" id="JAGVWB010000023">
    <property type="protein sequence ID" value="MBS3058449.1"/>
    <property type="molecule type" value="Genomic_DNA"/>
</dbReference>
<organism evidence="1 3">
    <name type="scientific">Candidatus Iainarchaeum sp</name>
    <dbReference type="NCBI Taxonomy" id="3101447"/>
    <lineage>
        <taxon>Archaea</taxon>
        <taxon>Candidatus Iainarchaeota</taxon>
        <taxon>Candidatus Iainarchaeia</taxon>
        <taxon>Candidatus Iainarchaeales</taxon>
        <taxon>Candidatus Iainarchaeaceae</taxon>
        <taxon>Candidatus Iainarchaeum</taxon>
    </lineage>
</organism>
<dbReference type="EMBL" id="DUFW01000080">
    <property type="protein sequence ID" value="HIH21891.1"/>
    <property type="molecule type" value="Genomic_DNA"/>
</dbReference>
<sequence>MLAFNGNSKTRLMHKIALEEIKNCYSNHSICFLKPEQTVILEPLKDNGFERKGRFDFLLETKGRELVGFEVLTRPSKGKLKRKLSYAKEAQKFVFVLPENSLELYRRMEKRPFEKIKKDHCFPKEFSSQSLQAWLLDLKEKKVVEKNVFSKVFNVKA</sequence>
<comment type="caution">
    <text evidence="1">The sequence shown here is derived from an EMBL/GenBank/DDBJ whole genome shotgun (WGS) entry which is preliminary data.</text>
</comment>
<reference evidence="2" key="2">
    <citation type="submission" date="2021-03" db="EMBL/GenBank/DDBJ databases">
        <authorList>
            <person name="Jaffe A."/>
        </authorList>
    </citation>
    <scope>NUCLEOTIDE SEQUENCE</scope>
    <source>
        <strain evidence="2">RIFCSPLOWO2_01_FULL_43_13</strain>
    </source>
</reference>
<gene>
    <name evidence="1" type="ORF">HA222_04515</name>
    <name evidence="2" type="ORF">J4478_03560</name>
</gene>
<protein>
    <submittedName>
        <fullName evidence="1">Uncharacterized protein</fullName>
    </submittedName>
</protein>
<reference evidence="2" key="3">
    <citation type="submission" date="2021-05" db="EMBL/GenBank/DDBJ databases">
        <title>Protein family content uncovers lineage relationships and bacterial pathway maintenance mechanisms in DPANN archaea.</title>
        <authorList>
            <person name="Castelle C.J."/>
            <person name="Meheust R."/>
            <person name="Jaffe A.L."/>
            <person name="Seitz K."/>
            <person name="Gong X."/>
            <person name="Baker B.J."/>
            <person name="Banfield J.F."/>
        </authorList>
    </citation>
    <scope>NUCLEOTIDE SEQUENCE</scope>
    <source>
        <strain evidence="2">RIFCSPLOWO2_01_FULL_43_13</strain>
    </source>
</reference>
<proteinExistence type="predicted"/>
<accession>A0A7J4JVT9</accession>
<evidence type="ECO:0000313" key="3">
    <source>
        <dbReference type="Proteomes" id="UP000590964"/>
    </source>
</evidence>
<dbReference type="Proteomes" id="UP000680185">
    <property type="component" value="Unassembled WGS sequence"/>
</dbReference>
<evidence type="ECO:0000313" key="2">
    <source>
        <dbReference type="EMBL" id="MBS3058449.1"/>
    </source>
</evidence>
<dbReference type="Proteomes" id="UP000590964">
    <property type="component" value="Unassembled WGS sequence"/>
</dbReference>
<evidence type="ECO:0000313" key="1">
    <source>
        <dbReference type="EMBL" id="HIH21891.1"/>
    </source>
</evidence>